<evidence type="ECO:0000256" key="2">
    <source>
        <dbReference type="ARBA" id="ARBA00022517"/>
    </source>
</evidence>
<reference evidence="9" key="1">
    <citation type="journal article" date="2023" name="G3 (Bethesda)">
        <title>A reference genome for the long-term kleptoplast-retaining sea slug Elysia crispata morphotype clarki.</title>
        <authorList>
            <person name="Eastman K.E."/>
            <person name="Pendleton A.L."/>
            <person name="Shaikh M.A."/>
            <person name="Suttiyut T."/>
            <person name="Ogas R."/>
            <person name="Tomko P."/>
            <person name="Gavelis G."/>
            <person name="Widhalm J.R."/>
            <person name="Wisecaver J.H."/>
        </authorList>
    </citation>
    <scope>NUCLEOTIDE SEQUENCE</scope>
    <source>
        <strain evidence="9">ECLA1</strain>
    </source>
</reference>
<keyword evidence="5 7" id="KW-0687">Ribonucleoprotein</keyword>
<protein>
    <recommendedName>
        <fullName evidence="7">U3 small nucleolar ribonucleoprotein protein MPP10</fullName>
    </recommendedName>
</protein>
<comment type="subcellular location">
    <subcellularLocation>
        <location evidence="1 7">Nucleus</location>
        <location evidence="1 7">Nucleolus</location>
    </subcellularLocation>
</comment>
<evidence type="ECO:0000256" key="6">
    <source>
        <dbReference type="ARBA" id="ARBA00029455"/>
    </source>
</evidence>
<keyword evidence="3 7" id="KW-0698">rRNA processing</keyword>
<keyword evidence="10" id="KW-1185">Reference proteome</keyword>
<dbReference type="InterPro" id="IPR012173">
    <property type="entry name" value="Mpp10"/>
</dbReference>
<dbReference type="Proteomes" id="UP001283361">
    <property type="component" value="Unassembled WGS sequence"/>
</dbReference>
<evidence type="ECO:0000256" key="7">
    <source>
        <dbReference type="PIRNR" id="PIRNR017300"/>
    </source>
</evidence>
<comment type="similarity">
    <text evidence="6 7">Belongs to the MPP10 family.</text>
</comment>
<dbReference type="PIRSF" id="PIRSF017300">
    <property type="entry name" value="snoRNP_Mpp10"/>
    <property type="match status" value="1"/>
</dbReference>
<name>A0AAE0XVR9_9GAST</name>
<dbReference type="EMBL" id="JAWDGP010007472">
    <property type="protein sequence ID" value="KAK3716588.1"/>
    <property type="molecule type" value="Genomic_DNA"/>
</dbReference>
<feature type="compositionally biased region" description="Basic and acidic residues" evidence="8">
    <location>
        <begin position="401"/>
        <end position="412"/>
    </location>
</feature>
<evidence type="ECO:0000256" key="5">
    <source>
        <dbReference type="ARBA" id="ARBA00023274"/>
    </source>
</evidence>
<feature type="region of interest" description="Disordered" evidence="8">
    <location>
        <begin position="1"/>
        <end position="24"/>
    </location>
</feature>
<accession>A0AAE0XVR9</accession>
<feature type="compositionally biased region" description="Acidic residues" evidence="8">
    <location>
        <begin position="325"/>
        <end position="349"/>
    </location>
</feature>
<evidence type="ECO:0000256" key="8">
    <source>
        <dbReference type="SAM" id="MobiDB-lite"/>
    </source>
</evidence>
<dbReference type="PANTHER" id="PTHR17039">
    <property type="entry name" value="U3 SMALL NUCLEOLAR RIBONUCLEOPROTEIN PROTEIN MPP10"/>
    <property type="match status" value="1"/>
</dbReference>
<evidence type="ECO:0000256" key="3">
    <source>
        <dbReference type="ARBA" id="ARBA00022552"/>
    </source>
</evidence>
<dbReference type="GO" id="GO:0006364">
    <property type="term" value="P:rRNA processing"/>
    <property type="evidence" value="ECO:0007669"/>
    <property type="project" value="UniProtKB-KW"/>
</dbReference>
<evidence type="ECO:0000256" key="1">
    <source>
        <dbReference type="ARBA" id="ARBA00004604"/>
    </source>
</evidence>
<evidence type="ECO:0000313" key="9">
    <source>
        <dbReference type="EMBL" id="KAK3716588.1"/>
    </source>
</evidence>
<feature type="compositionally biased region" description="Acidic residues" evidence="8">
    <location>
        <begin position="298"/>
        <end position="308"/>
    </location>
</feature>
<feature type="region of interest" description="Disordered" evidence="8">
    <location>
        <begin position="176"/>
        <end position="198"/>
    </location>
</feature>
<comment type="function">
    <text evidence="7">Involved in nucleolar processing of pre-18S ribosomal RNA.</text>
</comment>
<evidence type="ECO:0000313" key="10">
    <source>
        <dbReference type="Proteomes" id="UP001283361"/>
    </source>
</evidence>
<keyword evidence="4 7" id="KW-0539">Nucleus</keyword>
<feature type="region of interest" description="Disordered" evidence="8">
    <location>
        <begin position="586"/>
        <end position="625"/>
    </location>
</feature>
<dbReference type="GO" id="GO:0005732">
    <property type="term" value="C:sno(s)RNA-containing ribonucleoprotein complex"/>
    <property type="evidence" value="ECO:0007669"/>
    <property type="project" value="UniProtKB-UniRule"/>
</dbReference>
<evidence type="ECO:0000256" key="4">
    <source>
        <dbReference type="ARBA" id="ARBA00023242"/>
    </source>
</evidence>
<feature type="region of interest" description="Disordered" evidence="8">
    <location>
        <begin position="92"/>
        <end position="164"/>
    </location>
</feature>
<organism evidence="9 10">
    <name type="scientific">Elysia crispata</name>
    <name type="common">lettuce slug</name>
    <dbReference type="NCBI Taxonomy" id="231223"/>
    <lineage>
        <taxon>Eukaryota</taxon>
        <taxon>Metazoa</taxon>
        <taxon>Spiralia</taxon>
        <taxon>Lophotrochozoa</taxon>
        <taxon>Mollusca</taxon>
        <taxon>Gastropoda</taxon>
        <taxon>Heterobranchia</taxon>
        <taxon>Euthyneura</taxon>
        <taxon>Panpulmonata</taxon>
        <taxon>Sacoglossa</taxon>
        <taxon>Placobranchoidea</taxon>
        <taxon>Plakobranchidae</taxon>
        <taxon>Elysia</taxon>
    </lineage>
</organism>
<feature type="region of interest" description="Disordered" evidence="8">
    <location>
        <begin position="689"/>
        <end position="708"/>
    </location>
</feature>
<feature type="compositionally biased region" description="Acidic residues" evidence="8">
    <location>
        <begin position="151"/>
        <end position="164"/>
    </location>
</feature>
<feature type="compositionally biased region" description="Basic and acidic residues" evidence="8">
    <location>
        <begin position="378"/>
        <end position="394"/>
    </location>
</feature>
<dbReference type="GO" id="GO:0034457">
    <property type="term" value="C:Mpp10 complex"/>
    <property type="evidence" value="ECO:0007669"/>
    <property type="project" value="UniProtKB-UniRule"/>
</dbReference>
<feature type="compositionally biased region" description="Acidic residues" evidence="8">
    <location>
        <begin position="243"/>
        <end position="267"/>
    </location>
</feature>
<feature type="compositionally biased region" description="Basic residues" evidence="8">
    <location>
        <begin position="605"/>
        <end position="621"/>
    </location>
</feature>
<gene>
    <name evidence="9" type="ORF">RRG08_039383</name>
</gene>
<feature type="compositionally biased region" description="Basic residues" evidence="8">
    <location>
        <begin position="92"/>
        <end position="103"/>
    </location>
</feature>
<feature type="compositionally biased region" description="Polar residues" evidence="8">
    <location>
        <begin position="352"/>
        <end position="361"/>
    </location>
</feature>
<sequence>MASKSMSRKAQMNTARGSVDQSKGTMASSHLSALVMLSSQLLSRGRFNEGLPAFITHGLDSEQIWQQLELRNDHKLSLPACTQDVVRIQAKRSKLKHKRRASKMLKQAKPGDETFEDSDHSSVSDEDHENVLQAIKKRLADHPSGQNDFDNFSDSDVSEENDVDFDFELDKELSKRLSDEEETMQSSSNVKEKMSLKKSVKNRSIVDDKFFKLADMEQFLDSEDKKEEKRKKNQDKREATENNSEDESEEDDEVDMFNEIDEDDDEGMGAMYGDFFDPPDESLPAEAEGENSMKHAEEDSDNISEEAEDSHVEENDEATANSDADASDDEDDDDDMEMKDDDDLSDVEAFDQCNNNTSKKTVSFKDNLLGGDEEEMDDHAASEENKSSFERKQEQLQIQAREMEEQSLKEAPWELTGEATASKRPENSLLETVLDFQHTTRAAPVITDETTKTLEDYIKQRIKDKAFDDVERKEKPKEDPFEFKKRIVLDQEKSKMSLGELYEQEFLKQQQQDKEEIKADPECEKIETDLRKLFQQLDALCNFRYTPVKAGTEVKIIVNTPAIAMEEVAPTATADAQLLAPEEVKEKVKHDLKADDERDSTDKKRDRRLKKKEKREKKKAKEAREKVVEKMKPGLGNKYSKAKAIKQLEQISKTDKNVSLIKGEGSKLASSTAFFNQLQEEVQTNVRAKKAAKDKKKKPVVDASKLML</sequence>
<dbReference type="GO" id="GO:0032040">
    <property type="term" value="C:small-subunit processome"/>
    <property type="evidence" value="ECO:0007669"/>
    <property type="project" value="TreeGrafter"/>
</dbReference>
<dbReference type="AlphaFoldDB" id="A0AAE0XVR9"/>
<dbReference type="PANTHER" id="PTHR17039:SF0">
    <property type="entry name" value="U3 SMALL NUCLEOLAR RIBONUCLEOPROTEIN PROTEIN MPP10"/>
    <property type="match status" value="1"/>
</dbReference>
<feature type="region of interest" description="Disordered" evidence="8">
    <location>
        <begin position="216"/>
        <end position="426"/>
    </location>
</feature>
<feature type="compositionally biased region" description="Basic residues" evidence="8">
    <location>
        <begin position="689"/>
        <end position="698"/>
    </location>
</feature>
<comment type="caution">
    <text evidence="9">The sequence shown here is derived from an EMBL/GenBank/DDBJ whole genome shotgun (WGS) entry which is preliminary data.</text>
</comment>
<dbReference type="Pfam" id="PF04006">
    <property type="entry name" value="Mpp10"/>
    <property type="match status" value="1"/>
</dbReference>
<feature type="compositionally biased region" description="Basic and acidic residues" evidence="8">
    <location>
        <begin position="109"/>
        <end position="125"/>
    </location>
</feature>
<keyword evidence="2 7" id="KW-0690">Ribosome biogenesis</keyword>
<feature type="compositionally biased region" description="Basic and acidic residues" evidence="8">
    <location>
        <begin position="586"/>
        <end position="604"/>
    </location>
</feature>
<proteinExistence type="inferred from homology"/>